<dbReference type="KEGG" id="gce:KYE46_02330"/>
<name>A0A8F6YBH9_9RHOB</name>
<gene>
    <name evidence="2" type="ORF">KYE46_02330</name>
</gene>
<dbReference type="EMBL" id="CP079194">
    <property type="protein sequence ID" value="QXT40116.1"/>
    <property type="molecule type" value="Genomic_DNA"/>
</dbReference>
<feature type="region of interest" description="Disordered" evidence="1">
    <location>
        <begin position="144"/>
        <end position="180"/>
    </location>
</feature>
<evidence type="ECO:0000313" key="3">
    <source>
        <dbReference type="Proteomes" id="UP000825009"/>
    </source>
</evidence>
<proteinExistence type="predicted"/>
<organism evidence="2 3">
    <name type="scientific">Gymnodinialimonas ceratoperidinii</name>
    <dbReference type="NCBI Taxonomy" id="2856823"/>
    <lineage>
        <taxon>Bacteria</taxon>
        <taxon>Pseudomonadati</taxon>
        <taxon>Pseudomonadota</taxon>
        <taxon>Alphaproteobacteria</taxon>
        <taxon>Rhodobacterales</taxon>
        <taxon>Paracoccaceae</taxon>
        <taxon>Gymnodinialimonas</taxon>
    </lineage>
</organism>
<reference evidence="2 3" key="1">
    <citation type="submission" date="2021-07" db="EMBL/GenBank/DDBJ databases">
        <title>A novel Jannaschia species isolated from marine dinoflagellate Ceratoperidinium margalefii.</title>
        <authorList>
            <person name="Jiang Y."/>
            <person name="Li Z."/>
        </authorList>
    </citation>
    <scope>NUCLEOTIDE SEQUENCE [LARGE SCALE GENOMIC DNA]</scope>
    <source>
        <strain evidence="2 3">J12C1-MA-4</strain>
    </source>
</reference>
<evidence type="ECO:0000313" key="2">
    <source>
        <dbReference type="EMBL" id="QXT40116.1"/>
    </source>
</evidence>
<sequence>MGQNARKREHRDSYITVDWLVLLVTCAALVLLLATTLRTPVEGDPEGRDGFRELAAHETLLAYQDFTFGAPGWRPDATSDRLPGLGPVLGPFDAEPVQRSFPIPADADHVRLSFDLHLIGDWAEQGGLTASLNETELLRVQMPEGTTSAAEVEATQSASLSASAHAERLIPRQPEDALPGSAPEITILRVRIEMSDPPETLTLRLDAQVDGAAQWTLDNLTAVAARNDGVAMP</sequence>
<accession>A0A8F6YBH9</accession>
<protein>
    <submittedName>
        <fullName evidence="2">Uncharacterized protein</fullName>
    </submittedName>
</protein>
<feature type="compositionally biased region" description="Basic and acidic residues" evidence="1">
    <location>
        <begin position="165"/>
        <end position="175"/>
    </location>
</feature>
<dbReference type="RefSeq" id="WP_219003193.1">
    <property type="nucleotide sequence ID" value="NZ_CP079194.1"/>
</dbReference>
<evidence type="ECO:0000256" key="1">
    <source>
        <dbReference type="SAM" id="MobiDB-lite"/>
    </source>
</evidence>
<dbReference type="Proteomes" id="UP000825009">
    <property type="component" value="Chromosome"/>
</dbReference>
<dbReference type="AlphaFoldDB" id="A0A8F6YBH9"/>
<feature type="compositionally biased region" description="Polar residues" evidence="1">
    <location>
        <begin position="144"/>
        <end position="162"/>
    </location>
</feature>
<keyword evidence="3" id="KW-1185">Reference proteome</keyword>